<dbReference type="InterPro" id="IPR050259">
    <property type="entry name" value="SDR"/>
</dbReference>
<comment type="caution">
    <text evidence="2">The sequence shown here is derived from an EMBL/GenBank/DDBJ whole genome shotgun (WGS) entry which is preliminary data.</text>
</comment>
<comment type="similarity">
    <text evidence="1">Belongs to the short-chain dehydrogenases/reductases (SDR) family.</text>
</comment>
<dbReference type="PRINTS" id="PR00081">
    <property type="entry name" value="GDHRDH"/>
</dbReference>
<accession>A0AA35V5Y6</accession>
<dbReference type="PRINTS" id="PR00080">
    <property type="entry name" value="SDRFAMILY"/>
</dbReference>
<sequence length="256" mass="26886">MTTLPQRFSLAGTIAVVTGASRGLGVTICDVLSAAGADIAAVARDEALLGETRSIVEAHGRRCVTIAADLANPTAPRNIVEHVRAELGEAAILVNNAGMSLPKSLLEQSVEEWDAVLDLNLRAPWLMARAFAPDMITRGGGKIINISSMASTIALTDHGSYVASKAGLNGLTKVMTAEWARHNIQANAVCPTVVWTPMGERVWGVGNKLQTFLEKVPAGRVATPEEVADLVLYLASPASGMVNGQEIFVDGGYTAL</sequence>
<protein>
    <submittedName>
        <fullName evidence="2">SDR family oxidoreductase</fullName>
    </submittedName>
</protein>
<dbReference type="PANTHER" id="PTHR42879">
    <property type="entry name" value="3-OXOACYL-(ACYL-CARRIER-PROTEIN) REDUCTASE"/>
    <property type="match status" value="1"/>
</dbReference>
<dbReference type="FunFam" id="3.40.50.720:FF:000084">
    <property type="entry name" value="Short-chain dehydrogenase reductase"/>
    <property type="match status" value="1"/>
</dbReference>
<organism evidence="2 3">
    <name type="scientific">Brytella acorum</name>
    <dbReference type="NCBI Taxonomy" id="2959299"/>
    <lineage>
        <taxon>Bacteria</taxon>
        <taxon>Pseudomonadati</taxon>
        <taxon>Pseudomonadota</taxon>
        <taxon>Alphaproteobacteria</taxon>
        <taxon>Acetobacterales</taxon>
        <taxon>Acetobacteraceae</taxon>
        <taxon>Brytella</taxon>
    </lineage>
</organism>
<name>A0AA35V5Y6_9PROT</name>
<reference evidence="2" key="1">
    <citation type="submission" date="2023-03" db="EMBL/GenBank/DDBJ databases">
        <authorList>
            <person name="Cleenwerck I."/>
        </authorList>
    </citation>
    <scope>NUCLEOTIDE SEQUENCE</scope>
    <source>
        <strain evidence="2">LMG 32879</strain>
    </source>
</reference>
<dbReference type="RefSeq" id="WP_289842597.1">
    <property type="nucleotide sequence ID" value="NZ_CATKSH010000005.1"/>
</dbReference>
<evidence type="ECO:0000313" key="3">
    <source>
        <dbReference type="Proteomes" id="UP001176960"/>
    </source>
</evidence>
<evidence type="ECO:0000256" key="1">
    <source>
        <dbReference type="ARBA" id="ARBA00006484"/>
    </source>
</evidence>
<dbReference type="InterPro" id="IPR036291">
    <property type="entry name" value="NAD(P)-bd_dom_sf"/>
</dbReference>
<dbReference type="PANTHER" id="PTHR42879:SF2">
    <property type="entry name" value="3-OXOACYL-[ACYL-CARRIER-PROTEIN] REDUCTASE FABG"/>
    <property type="match status" value="1"/>
</dbReference>
<keyword evidence="3" id="KW-1185">Reference proteome</keyword>
<dbReference type="Gene3D" id="3.40.50.720">
    <property type="entry name" value="NAD(P)-binding Rossmann-like Domain"/>
    <property type="match status" value="1"/>
</dbReference>
<evidence type="ECO:0000313" key="2">
    <source>
        <dbReference type="EMBL" id="CAI9120360.1"/>
    </source>
</evidence>
<gene>
    <name evidence="2" type="ORF">LMG32879_001192</name>
</gene>
<dbReference type="InterPro" id="IPR002347">
    <property type="entry name" value="SDR_fam"/>
</dbReference>
<dbReference type="SUPFAM" id="SSF51735">
    <property type="entry name" value="NAD(P)-binding Rossmann-fold domains"/>
    <property type="match status" value="1"/>
</dbReference>
<dbReference type="Proteomes" id="UP001176960">
    <property type="component" value="Unassembled WGS sequence"/>
</dbReference>
<dbReference type="AlphaFoldDB" id="A0AA35V5Y6"/>
<dbReference type="Pfam" id="PF13561">
    <property type="entry name" value="adh_short_C2"/>
    <property type="match status" value="1"/>
</dbReference>
<dbReference type="EMBL" id="CATKSH010000005">
    <property type="protein sequence ID" value="CAI9120360.1"/>
    <property type="molecule type" value="Genomic_DNA"/>
</dbReference>
<proteinExistence type="inferred from homology"/>